<evidence type="ECO:0000256" key="1">
    <source>
        <dbReference type="ARBA" id="ARBA00023015"/>
    </source>
</evidence>
<keyword evidence="3" id="KW-0804">Transcription</keyword>
<accession>A0A0U4P8G0</accession>
<feature type="DNA-binding region" description="H-T-H motif" evidence="4">
    <location>
        <begin position="34"/>
        <end position="53"/>
    </location>
</feature>
<evidence type="ECO:0000256" key="4">
    <source>
        <dbReference type="PROSITE-ProRule" id="PRU00335"/>
    </source>
</evidence>
<evidence type="ECO:0000313" key="6">
    <source>
        <dbReference type="EMBL" id="ALZ85039.1"/>
    </source>
</evidence>
<dbReference type="PANTHER" id="PTHR47506:SF1">
    <property type="entry name" value="HTH-TYPE TRANSCRIPTIONAL REGULATOR YJDC"/>
    <property type="match status" value="1"/>
</dbReference>
<name>A0A0U4P8G0_9PSED</name>
<dbReference type="OrthoDB" id="270177at2"/>
<organism evidence="6 7">
    <name type="scientific">Pseudomonas oryzihabitans</name>
    <dbReference type="NCBI Taxonomy" id="47885"/>
    <lineage>
        <taxon>Bacteria</taxon>
        <taxon>Pseudomonadati</taxon>
        <taxon>Pseudomonadota</taxon>
        <taxon>Gammaproteobacteria</taxon>
        <taxon>Pseudomonadales</taxon>
        <taxon>Pseudomonadaceae</taxon>
        <taxon>Pseudomonas</taxon>
    </lineage>
</organism>
<dbReference type="RefSeq" id="WP_059315210.1">
    <property type="nucleotide sequence ID" value="NZ_CP013987.1"/>
</dbReference>
<dbReference type="Proteomes" id="UP000064137">
    <property type="component" value="Chromosome"/>
</dbReference>
<dbReference type="EMBL" id="CP013987">
    <property type="protein sequence ID" value="ALZ85039.1"/>
    <property type="molecule type" value="Genomic_DNA"/>
</dbReference>
<sequence>MAELGRPRSFDRTQAIDEAMLLFWRYGYEATSLNRLKAAIGGGITAPSFYAAFGSKEALFKEVVARYMETHGRVNDPLFDEALAPREAIASALGRSARMQCDEQLPKGCLVALGTLGSYAEEDSSIPLPLREARARIRTGLLACVSRGIARGDLAEGTDARALATVFEGLLLGISPMARDGVALAVIEGAIAQVMTLWDGNARSTAIARPDA</sequence>
<proteinExistence type="predicted"/>
<protein>
    <submittedName>
        <fullName evidence="6">TetR family transcriptional regulator</fullName>
    </submittedName>
</protein>
<dbReference type="PROSITE" id="PS50977">
    <property type="entry name" value="HTH_TETR_2"/>
    <property type="match status" value="1"/>
</dbReference>
<evidence type="ECO:0000256" key="2">
    <source>
        <dbReference type="ARBA" id="ARBA00023125"/>
    </source>
</evidence>
<dbReference type="InterPro" id="IPR011075">
    <property type="entry name" value="TetR_C"/>
</dbReference>
<dbReference type="Pfam" id="PF16925">
    <property type="entry name" value="TetR_C_13"/>
    <property type="match status" value="1"/>
</dbReference>
<dbReference type="SUPFAM" id="SSF48498">
    <property type="entry name" value="Tetracyclin repressor-like, C-terminal domain"/>
    <property type="match status" value="1"/>
</dbReference>
<dbReference type="AlphaFoldDB" id="A0A0U4P8G0"/>
<reference evidence="6 7" key="1">
    <citation type="submission" date="2016-01" db="EMBL/GenBank/DDBJ databases">
        <title>Annotation of Pseudomonas oryzihabitans USDA-ARS-USMARC-56511.</title>
        <authorList>
            <person name="Harhay G.P."/>
            <person name="Harhay D.M."/>
            <person name="Smith T.P.L."/>
            <person name="Bono J.L."/>
            <person name="Heaton M.P."/>
            <person name="Clawson M.L."/>
            <person name="Chitko-Mckown C.G."/>
            <person name="Capik S.F."/>
            <person name="DeDonder K.D."/>
            <person name="Apley M.D."/>
            <person name="Lubbers B.V."/>
            <person name="White B.J."/>
            <person name="Larson R.L."/>
        </authorList>
    </citation>
    <scope>NUCLEOTIDE SEQUENCE [LARGE SCALE GENOMIC DNA]</scope>
    <source>
        <strain evidence="6 7">USDA-ARS-USMARC-56511</strain>
    </source>
</reference>
<evidence type="ECO:0000259" key="5">
    <source>
        <dbReference type="PROSITE" id="PS50977"/>
    </source>
</evidence>
<dbReference type="PANTHER" id="PTHR47506">
    <property type="entry name" value="TRANSCRIPTIONAL REGULATORY PROTEIN"/>
    <property type="match status" value="1"/>
</dbReference>
<keyword evidence="2 4" id="KW-0238">DNA-binding</keyword>
<evidence type="ECO:0000256" key="3">
    <source>
        <dbReference type="ARBA" id="ARBA00023163"/>
    </source>
</evidence>
<dbReference type="SUPFAM" id="SSF46689">
    <property type="entry name" value="Homeodomain-like"/>
    <property type="match status" value="1"/>
</dbReference>
<feature type="domain" description="HTH tetR-type" evidence="5">
    <location>
        <begin position="9"/>
        <end position="71"/>
    </location>
</feature>
<dbReference type="InterPro" id="IPR001647">
    <property type="entry name" value="HTH_TetR"/>
</dbReference>
<dbReference type="Pfam" id="PF00440">
    <property type="entry name" value="TetR_N"/>
    <property type="match status" value="1"/>
</dbReference>
<dbReference type="Gene3D" id="1.10.10.60">
    <property type="entry name" value="Homeodomain-like"/>
    <property type="match status" value="1"/>
</dbReference>
<dbReference type="GO" id="GO:0003677">
    <property type="term" value="F:DNA binding"/>
    <property type="evidence" value="ECO:0007669"/>
    <property type="project" value="UniProtKB-UniRule"/>
</dbReference>
<keyword evidence="1" id="KW-0805">Transcription regulation</keyword>
<dbReference type="Gene3D" id="1.10.357.10">
    <property type="entry name" value="Tetracycline Repressor, domain 2"/>
    <property type="match status" value="1"/>
</dbReference>
<evidence type="ECO:0000313" key="7">
    <source>
        <dbReference type="Proteomes" id="UP000064137"/>
    </source>
</evidence>
<dbReference type="InterPro" id="IPR036271">
    <property type="entry name" value="Tet_transcr_reg_TetR-rel_C_sf"/>
</dbReference>
<gene>
    <name evidence="6" type="ORF">APT59_12870</name>
</gene>
<dbReference type="InterPro" id="IPR009057">
    <property type="entry name" value="Homeodomain-like_sf"/>
</dbReference>
<dbReference type="KEGG" id="por:APT59_12870"/>